<dbReference type="InterPro" id="IPR036291">
    <property type="entry name" value="NAD(P)-bd_dom_sf"/>
</dbReference>
<dbReference type="Proteomes" id="UP001431784">
    <property type="component" value="Unassembled WGS sequence"/>
</dbReference>
<dbReference type="Pfam" id="PF13460">
    <property type="entry name" value="NAD_binding_10"/>
    <property type="match status" value="1"/>
</dbReference>
<dbReference type="EMBL" id="JAQZSM010000013">
    <property type="protein sequence ID" value="MDD7972259.1"/>
    <property type="molecule type" value="Genomic_DNA"/>
</dbReference>
<dbReference type="CDD" id="cd05269">
    <property type="entry name" value="TMR_SDR_a"/>
    <property type="match status" value="1"/>
</dbReference>
<name>A0ABT5TBD7_9RHOB</name>
<feature type="domain" description="NAD(P)-binding" evidence="1">
    <location>
        <begin position="7"/>
        <end position="153"/>
    </location>
</feature>
<dbReference type="Gene3D" id="3.40.50.720">
    <property type="entry name" value="NAD(P)-binding Rossmann-like Domain"/>
    <property type="match status" value="1"/>
</dbReference>
<dbReference type="InterPro" id="IPR052718">
    <property type="entry name" value="NmrA-type_oxidoreductase"/>
</dbReference>
<dbReference type="PANTHER" id="PTHR47129:SF1">
    <property type="entry name" value="NMRA-LIKE DOMAIN-CONTAINING PROTEIN"/>
    <property type="match status" value="1"/>
</dbReference>
<comment type="caution">
    <text evidence="2">The sequence shown here is derived from an EMBL/GenBank/DDBJ whole genome shotgun (WGS) entry which is preliminary data.</text>
</comment>
<organism evidence="2 3">
    <name type="scientific">Roseinatronobacter alkalisoli</name>
    <dbReference type="NCBI Taxonomy" id="3028235"/>
    <lineage>
        <taxon>Bacteria</taxon>
        <taxon>Pseudomonadati</taxon>
        <taxon>Pseudomonadota</taxon>
        <taxon>Alphaproteobacteria</taxon>
        <taxon>Rhodobacterales</taxon>
        <taxon>Paracoccaceae</taxon>
        <taxon>Roseinatronobacter</taxon>
    </lineage>
</organism>
<proteinExistence type="predicted"/>
<sequence length="281" mass="29200">MTIAITGASGQLGRIAIAHLKTLTDAAGIVALARDPSSVADLGVAARGFDYTRPETLPDALAGVQTLALISSSDFNDRVGQHRNVIEAARAAGVGRIIYTSILKADSSPMLIAQDHRLTEEIIAASGLSATILRNGWYTENWTGTLGAALDAGALIGSAGSARFTPATRRDFAEALAIVAADATHAGQTYELAGDEGFTLAELAAETARQSGKALPYNDLPGDVYQGILEGFGLPAGFAHMLVDVDLKAADGWLEDDSHTLSRLLDRPTTRMADAVTAGLA</sequence>
<dbReference type="Gene3D" id="3.90.25.10">
    <property type="entry name" value="UDP-galactose 4-epimerase, domain 1"/>
    <property type="match status" value="1"/>
</dbReference>
<evidence type="ECO:0000259" key="1">
    <source>
        <dbReference type="Pfam" id="PF13460"/>
    </source>
</evidence>
<keyword evidence="3" id="KW-1185">Reference proteome</keyword>
<evidence type="ECO:0000313" key="3">
    <source>
        <dbReference type="Proteomes" id="UP001431784"/>
    </source>
</evidence>
<evidence type="ECO:0000313" key="2">
    <source>
        <dbReference type="EMBL" id="MDD7972259.1"/>
    </source>
</evidence>
<reference evidence="2" key="1">
    <citation type="submission" date="2023-02" db="EMBL/GenBank/DDBJ databases">
        <title>Description of Roseinatronobacter alkalisoli sp. nov., an alkaliphilic bacerium isolated from soda soil.</title>
        <authorList>
            <person name="Wei W."/>
        </authorList>
    </citation>
    <scope>NUCLEOTIDE SEQUENCE</scope>
    <source>
        <strain evidence="2">HJB301</strain>
    </source>
</reference>
<protein>
    <submittedName>
        <fullName evidence="2">SDR family oxidoreductase</fullName>
    </submittedName>
</protein>
<dbReference type="InterPro" id="IPR016040">
    <property type="entry name" value="NAD(P)-bd_dom"/>
</dbReference>
<dbReference type="PANTHER" id="PTHR47129">
    <property type="entry name" value="QUINONE OXIDOREDUCTASE 2"/>
    <property type="match status" value="1"/>
</dbReference>
<dbReference type="RefSeq" id="WP_274352935.1">
    <property type="nucleotide sequence ID" value="NZ_JAQZSM010000013.1"/>
</dbReference>
<accession>A0ABT5TBD7</accession>
<dbReference type="SUPFAM" id="SSF51735">
    <property type="entry name" value="NAD(P)-binding Rossmann-fold domains"/>
    <property type="match status" value="1"/>
</dbReference>
<gene>
    <name evidence="2" type="ORF">PUT78_14220</name>
</gene>